<protein>
    <submittedName>
        <fullName evidence="1">Uncharacterized protein</fullName>
    </submittedName>
</protein>
<organism evidence="1 2">
    <name type="scientific">Phytohabitans houttuyneae</name>
    <dbReference type="NCBI Taxonomy" id="1076126"/>
    <lineage>
        <taxon>Bacteria</taxon>
        <taxon>Bacillati</taxon>
        <taxon>Actinomycetota</taxon>
        <taxon>Actinomycetes</taxon>
        <taxon>Micromonosporales</taxon>
        <taxon>Micromonosporaceae</taxon>
    </lineage>
</organism>
<dbReference type="AlphaFoldDB" id="A0A6V8KHC8"/>
<reference evidence="1 2" key="1">
    <citation type="submission" date="2020-03" db="EMBL/GenBank/DDBJ databases">
        <title>Whole genome shotgun sequence of Phytohabitans houttuyneae NBRC 108639.</title>
        <authorList>
            <person name="Komaki H."/>
            <person name="Tamura T."/>
        </authorList>
    </citation>
    <scope>NUCLEOTIDE SEQUENCE [LARGE SCALE GENOMIC DNA]</scope>
    <source>
        <strain evidence="1 2">NBRC 108639</strain>
    </source>
</reference>
<comment type="caution">
    <text evidence="1">The sequence shown here is derived from an EMBL/GenBank/DDBJ whole genome shotgun (WGS) entry which is preliminary data.</text>
</comment>
<sequence>MQHLVATERLGWPRDRWWHALTAVFGETQSRLRYDIEPDSPTATCHLQPRDDVNALCGFPWECLVLVPGQPPWRELARWLRCDECEDMLASAADARSAADVR</sequence>
<accession>A0A6V8KHC8</accession>
<keyword evidence="2" id="KW-1185">Reference proteome</keyword>
<evidence type="ECO:0000313" key="2">
    <source>
        <dbReference type="Proteomes" id="UP000482800"/>
    </source>
</evidence>
<dbReference type="Proteomes" id="UP000482800">
    <property type="component" value="Unassembled WGS sequence"/>
</dbReference>
<reference evidence="1 2" key="2">
    <citation type="submission" date="2020-03" db="EMBL/GenBank/DDBJ databases">
        <authorList>
            <person name="Ichikawa N."/>
            <person name="Kimura A."/>
            <person name="Kitahashi Y."/>
            <person name="Uohara A."/>
        </authorList>
    </citation>
    <scope>NUCLEOTIDE SEQUENCE [LARGE SCALE GENOMIC DNA]</scope>
    <source>
        <strain evidence="1 2">NBRC 108639</strain>
    </source>
</reference>
<proteinExistence type="predicted"/>
<dbReference type="EMBL" id="BLPF01000002">
    <property type="protein sequence ID" value="GFJ81871.1"/>
    <property type="molecule type" value="Genomic_DNA"/>
</dbReference>
<name>A0A6V8KHC8_9ACTN</name>
<gene>
    <name evidence="1" type="ORF">Phou_060510</name>
</gene>
<evidence type="ECO:0000313" key="1">
    <source>
        <dbReference type="EMBL" id="GFJ81871.1"/>
    </source>
</evidence>